<evidence type="ECO:0000256" key="3">
    <source>
        <dbReference type="ARBA" id="ARBA00022448"/>
    </source>
</evidence>
<dbReference type="AlphaFoldDB" id="A0A250VHD2"/>
<keyword evidence="12" id="KW-1185">Reference proteome</keyword>
<dbReference type="InterPro" id="IPR010065">
    <property type="entry name" value="AA_ABC_transptr_permease_3TM"/>
</dbReference>
<evidence type="ECO:0000256" key="1">
    <source>
        <dbReference type="ARBA" id="ARBA00004651"/>
    </source>
</evidence>
<evidence type="ECO:0000256" key="9">
    <source>
        <dbReference type="RuleBase" id="RU363032"/>
    </source>
</evidence>
<evidence type="ECO:0000256" key="7">
    <source>
        <dbReference type="ARBA" id="ARBA00022989"/>
    </source>
</evidence>
<evidence type="ECO:0000256" key="2">
    <source>
        <dbReference type="ARBA" id="ARBA00010072"/>
    </source>
</evidence>
<comment type="similarity">
    <text evidence="2">Belongs to the binding-protein-dependent transport system permease family. HisMQ subfamily.</text>
</comment>
<evidence type="ECO:0000313" key="12">
    <source>
        <dbReference type="Proteomes" id="UP000217446"/>
    </source>
</evidence>
<comment type="subcellular location">
    <subcellularLocation>
        <location evidence="1 9">Cell membrane</location>
        <topology evidence="1 9">Multi-pass membrane protein</topology>
    </subcellularLocation>
</comment>
<dbReference type="PROSITE" id="PS50928">
    <property type="entry name" value="ABC_TM1"/>
    <property type="match status" value="1"/>
</dbReference>
<keyword evidence="6" id="KW-0029">Amino-acid transport</keyword>
<feature type="transmembrane region" description="Helical" evidence="9">
    <location>
        <begin position="37"/>
        <end position="56"/>
    </location>
</feature>
<dbReference type="Proteomes" id="UP000217446">
    <property type="component" value="Unassembled WGS sequence"/>
</dbReference>
<dbReference type="PANTHER" id="PTHR30614:SF37">
    <property type="entry name" value="AMINO-ACID ABC TRANSPORTER PERMEASE PROTEIN YHDX-RELATED"/>
    <property type="match status" value="1"/>
</dbReference>
<dbReference type="GO" id="GO:0006865">
    <property type="term" value="P:amino acid transport"/>
    <property type="evidence" value="ECO:0007669"/>
    <property type="project" value="UniProtKB-KW"/>
</dbReference>
<dbReference type="EMBL" id="BDQI01000011">
    <property type="protein sequence ID" value="GAX53597.1"/>
    <property type="molecule type" value="Genomic_DNA"/>
</dbReference>
<evidence type="ECO:0000256" key="8">
    <source>
        <dbReference type="ARBA" id="ARBA00023136"/>
    </source>
</evidence>
<dbReference type="GO" id="GO:0022857">
    <property type="term" value="F:transmembrane transporter activity"/>
    <property type="evidence" value="ECO:0007669"/>
    <property type="project" value="InterPro"/>
</dbReference>
<reference evidence="12" key="1">
    <citation type="submission" date="2017-05" db="EMBL/GenBank/DDBJ databases">
        <title>Streptomyces olivochromogenes NBRC 3561 whole genome shotgun sequence.</title>
        <authorList>
            <person name="Dohra H."/>
            <person name="Kodani S."/>
        </authorList>
    </citation>
    <scope>NUCLEOTIDE SEQUENCE [LARGE SCALE GENOMIC DNA]</scope>
    <source>
        <strain evidence="12">NBRC 3561</strain>
    </source>
</reference>
<keyword evidence="5 9" id="KW-0812">Transmembrane</keyword>
<organism evidence="11 12">
    <name type="scientific">Streptomyces olivochromogenes</name>
    <dbReference type="NCBI Taxonomy" id="1963"/>
    <lineage>
        <taxon>Bacteria</taxon>
        <taxon>Bacillati</taxon>
        <taxon>Actinomycetota</taxon>
        <taxon>Actinomycetes</taxon>
        <taxon>Kitasatosporales</taxon>
        <taxon>Streptomycetaceae</taxon>
        <taxon>Streptomyces</taxon>
    </lineage>
</organism>
<dbReference type="InterPro" id="IPR035906">
    <property type="entry name" value="MetI-like_sf"/>
</dbReference>
<keyword evidence="7 9" id="KW-1133">Transmembrane helix</keyword>
<name>A0A250VHD2_STROL</name>
<feature type="transmembrane region" description="Helical" evidence="9">
    <location>
        <begin position="213"/>
        <end position="238"/>
    </location>
</feature>
<comment type="caution">
    <text evidence="11">The sequence shown here is derived from an EMBL/GenBank/DDBJ whole genome shotgun (WGS) entry which is preliminary data.</text>
</comment>
<dbReference type="SUPFAM" id="SSF161098">
    <property type="entry name" value="MetI-like"/>
    <property type="match status" value="1"/>
</dbReference>
<keyword evidence="4" id="KW-1003">Cell membrane</keyword>
<keyword evidence="8 9" id="KW-0472">Membrane</keyword>
<dbReference type="InterPro" id="IPR043429">
    <property type="entry name" value="ArtM/GltK/GlnP/TcyL/YhdX-like"/>
</dbReference>
<dbReference type="STRING" id="1963.AQJ27_29285"/>
<evidence type="ECO:0000256" key="5">
    <source>
        <dbReference type="ARBA" id="ARBA00022692"/>
    </source>
</evidence>
<feature type="domain" description="ABC transmembrane type-1" evidence="10">
    <location>
        <begin position="39"/>
        <end position="235"/>
    </location>
</feature>
<proteinExistence type="inferred from homology"/>
<dbReference type="NCBIfam" id="TIGR01726">
    <property type="entry name" value="HEQRo_perm_3TM"/>
    <property type="match status" value="1"/>
</dbReference>
<feature type="transmembrane region" description="Helical" evidence="9">
    <location>
        <begin position="118"/>
        <end position="137"/>
    </location>
</feature>
<gene>
    <name evidence="11" type="ORF">SO3561_05127</name>
</gene>
<dbReference type="InterPro" id="IPR000515">
    <property type="entry name" value="MetI-like"/>
</dbReference>
<evidence type="ECO:0000256" key="6">
    <source>
        <dbReference type="ARBA" id="ARBA00022970"/>
    </source>
</evidence>
<dbReference type="Gene3D" id="1.10.3720.10">
    <property type="entry name" value="MetI-like"/>
    <property type="match status" value="1"/>
</dbReference>
<protein>
    <submittedName>
        <fullName evidence="11">Glutamate ABC transporter permease</fullName>
    </submittedName>
</protein>
<sequence>MSGPPVRRPRGRRTRASPHAEAREIVFDFLQGYDLLGAFWMTVKLTVLSAVGSLIWGTMLAGMRVGPVPLMRGFGTAYVNIVRNIPLTVIILFTSLGLDQTLRVSLGSDQVDTVNFRLAVLGLIAYTSAFVCEALRSGINTVPVGQAEAARAIGLNFTQVLTLVVLPQAFRSVVGPLTNVLIALTKNTTVAAAIGVAEAATLMKSMIENEAQLIAISAVFAFGFMCLTLPTGLLLGWVGKKVAVKR</sequence>
<dbReference type="GO" id="GO:0043190">
    <property type="term" value="C:ATP-binding cassette (ABC) transporter complex"/>
    <property type="evidence" value="ECO:0007669"/>
    <property type="project" value="InterPro"/>
</dbReference>
<dbReference type="PANTHER" id="PTHR30614">
    <property type="entry name" value="MEMBRANE COMPONENT OF AMINO ACID ABC TRANSPORTER"/>
    <property type="match status" value="1"/>
</dbReference>
<evidence type="ECO:0000259" key="10">
    <source>
        <dbReference type="PROSITE" id="PS50928"/>
    </source>
</evidence>
<accession>A0A250VHD2</accession>
<feature type="transmembrane region" description="Helical" evidence="9">
    <location>
        <begin position="77"/>
        <end position="98"/>
    </location>
</feature>
<evidence type="ECO:0000256" key="4">
    <source>
        <dbReference type="ARBA" id="ARBA00022475"/>
    </source>
</evidence>
<dbReference type="CDD" id="cd06261">
    <property type="entry name" value="TM_PBP2"/>
    <property type="match status" value="1"/>
</dbReference>
<keyword evidence="3 9" id="KW-0813">Transport</keyword>
<evidence type="ECO:0000313" key="11">
    <source>
        <dbReference type="EMBL" id="GAX53597.1"/>
    </source>
</evidence>
<dbReference type="Pfam" id="PF00528">
    <property type="entry name" value="BPD_transp_1"/>
    <property type="match status" value="1"/>
</dbReference>